<keyword evidence="2" id="KW-1185">Reference proteome</keyword>
<sequence>MLKILHDNYCLIRQILPHASWFSELTRIHLRVADNVLEGTRKISLRHVLCVAESFQIPAEWLQHPISGALLADDQGNQIRQQWLRAHVARYGSAKAACHAHNGLGLKTLARLLRDGEIVSPLFCELVARHTGWHLPETVANANLSDDPLLPLATTPSLPDGVIALPRLGSSSACSANDLLRLMRLGRHRADWCTQLPKRTTAVMVAVAPDIRFSKHDFDSLQALIMDGRVSPSIKFQHDWLQDTIRQHRQIGRLTEDQALSLRSLIARKRFRGPLPALQAA</sequence>
<dbReference type="KEGG" id="xba:C7S18_20040"/>
<accession>A0A2P1PWU3</accession>
<name>A0A2P1PWU3_9GAMM</name>
<organism evidence="1 2">
    <name type="scientific">Ahniella affigens</name>
    <dbReference type="NCBI Taxonomy" id="2021234"/>
    <lineage>
        <taxon>Bacteria</taxon>
        <taxon>Pseudomonadati</taxon>
        <taxon>Pseudomonadota</taxon>
        <taxon>Gammaproteobacteria</taxon>
        <taxon>Lysobacterales</taxon>
        <taxon>Rhodanobacteraceae</taxon>
        <taxon>Ahniella</taxon>
    </lineage>
</organism>
<dbReference type="AlphaFoldDB" id="A0A2P1PWU3"/>
<dbReference type="RefSeq" id="WP_106893237.1">
    <property type="nucleotide sequence ID" value="NZ_CP027860.1"/>
</dbReference>
<reference evidence="1 2" key="2">
    <citation type="submission" date="2018-03" db="EMBL/GenBank/DDBJ databases">
        <authorList>
            <person name="Keele B.F."/>
        </authorList>
    </citation>
    <scope>NUCLEOTIDE SEQUENCE [LARGE SCALE GENOMIC DNA]</scope>
    <source>
        <strain evidence="1 2">D13</strain>
    </source>
</reference>
<gene>
    <name evidence="1" type="ORF">C7S18_20040</name>
</gene>
<evidence type="ECO:0000313" key="2">
    <source>
        <dbReference type="Proteomes" id="UP000241074"/>
    </source>
</evidence>
<dbReference type="Proteomes" id="UP000241074">
    <property type="component" value="Chromosome"/>
</dbReference>
<dbReference type="EMBL" id="CP027860">
    <property type="protein sequence ID" value="AVP99319.1"/>
    <property type="molecule type" value="Genomic_DNA"/>
</dbReference>
<evidence type="ECO:0000313" key="1">
    <source>
        <dbReference type="EMBL" id="AVP99319.1"/>
    </source>
</evidence>
<reference evidence="1 2" key="1">
    <citation type="submission" date="2018-03" db="EMBL/GenBank/DDBJ databases">
        <title>Ahniella affigens gen. nov., sp. nov., a gammaproteobacterium isolated from sandy soil near a stream.</title>
        <authorList>
            <person name="Ko Y."/>
            <person name="Kim J.-H."/>
        </authorList>
    </citation>
    <scope>NUCLEOTIDE SEQUENCE [LARGE SCALE GENOMIC DNA]</scope>
    <source>
        <strain evidence="1 2">D13</strain>
    </source>
</reference>
<proteinExistence type="predicted"/>
<protein>
    <submittedName>
        <fullName evidence="1">Uncharacterized protein</fullName>
    </submittedName>
</protein>